<feature type="compositionally biased region" description="Polar residues" evidence="1">
    <location>
        <begin position="138"/>
        <end position="147"/>
    </location>
</feature>
<feature type="transmembrane region" description="Helical" evidence="2">
    <location>
        <begin position="232"/>
        <end position="255"/>
    </location>
</feature>
<feature type="region of interest" description="Disordered" evidence="1">
    <location>
        <begin position="73"/>
        <end position="174"/>
    </location>
</feature>
<evidence type="ECO:0000313" key="4">
    <source>
        <dbReference type="Proteomes" id="UP001265746"/>
    </source>
</evidence>
<keyword evidence="2" id="KW-1133">Transmembrane helix</keyword>
<feature type="compositionally biased region" description="Polar residues" evidence="1">
    <location>
        <begin position="73"/>
        <end position="89"/>
    </location>
</feature>
<keyword evidence="2" id="KW-0812">Transmembrane</keyword>
<feature type="transmembrane region" description="Helical" evidence="2">
    <location>
        <begin position="302"/>
        <end position="324"/>
    </location>
</feature>
<evidence type="ECO:0000256" key="1">
    <source>
        <dbReference type="SAM" id="MobiDB-lite"/>
    </source>
</evidence>
<proteinExistence type="predicted"/>
<feature type="transmembrane region" description="Helical" evidence="2">
    <location>
        <begin position="662"/>
        <end position="683"/>
    </location>
</feature>
<sequence length="757" mass="82935">MDRPARFNSGGSWIHEDSASTSDRIGSKAPMIPAFETIQLDDMNGRIGGSASRETPVRKTTVEFADWSKRIRSSNSPEYWPTRSSTVDSTDWAERKNGEDLPDWRQKPSPLKDTGKEWPTVSVEKVPAPEYDDVSTREPGQQYNQNFLHPPTPSRESINDALSTDGRDNDDTTSLRSRRLSVNMEQSSRFGWWTLCLLLLALIMVILTAFYSTGSATALMRDKFFTTSSANAILILRVLTEACAVIMAALVVVVVEDLQWALASRPEGVSLLHFVGMDSGTGVWGLLRLLATADWRQKYSSLFRLMVICTIPLPGIILMGNITIELIFFPQETYAVSAGIGKFNSSYINYIDSVSSTALLVQMGTPAWSDRDSFSMDSLGPEEGLCTVSATDHSWTPCAESHLLTGGIVSISPQKDDLAHLPESTAYVVPKTRVLHLEYGTVHDIQGLYDNGNCYLIGTAAAASYWCAAVGSDKELLFGSSYCPLAVQNKQTCLEDATWWSPLVMVSSLFVYERYGTVNYDRGNFSILSVTNLTPPTREIIKLEEYMLALSAVVPGFSPAATANSSALSNSTSTMKGDNSALAVYAVTALPINDNEVAKKLSLKAIRKAMSVPFNYFHANYFSKPSIFELDNPRKGLSEDMYTTMSLAIMSHQVIAGPTSRWLFGVISGLLLALCTAAIIATARICKRRPQRCGYPTLDFAAVCAVKGGIPRPPSNDEERGPGGLHGLHRSLTQLGQKPQAFQVASKIKGERVRLHG</sequence>
<organism evidence="3 4">
    <name type="scientific">Phomopsis amygdali</name>
    <name type="common">Fusicoccum amygdali</name>
    <dbReference type="NCBI Taxonomy" id="1214568"/>
    <lineage>
        <taxon>Eukaryota</taxon>
        <taxon>Fungi</taxon>
        <taxon>Dikarya</taxon>
        <taxon>Ascomycota</taxon>
        <taxon>Pezizomycotina</taxon>
        <taxon>Sordariomycetes</taxon>
        <taxon>Sordariomycetidae</taxon>
        <taxon>Diaporthales</taxon>
        <taxon>Diaporthaceae</taxon>
        <taxon>Diaporthe</taxon>
    </lineage>
</organism>
<feature type="transmembrane region" description="Helical" evidence="2">
    <location>
        <begin position="190"/>
        <end position="211"/>
    </location>
</feature>
<keyword evidence="4" id="KW-1185">Reference proteome</keyword>
<dbReference type="AlphaFoldDB" id="A0AAD9W728"/>
<dbReference type="Proteomes" id="UP001265746">
    <property type="component" value="Unassembled WGS sequence"/>
</dbReference>
<feature type="transmembrane region" description="Helical" evidence="2">
    <location>
        <begin position="270"/>
        <end position="290"/>
    </location>
</feature>
<gene>
    <name evidence="3" type="ORF">N8I77_000327</name>
</gene>
<name>A0AAD9W728_PHOAM</name>
<keyword evidence="2" id="KW-0472">Membrane</keyword>
<comment type="caution">
    <text evidence="3">The sequence shown here is derived from an EMBL/GenBank/DDBJ whole genome shotgun (WGS) entry which is preliminary data.</text>
</comment>
<reference evidence="3" key="1">
    <citation type="submission" date="2023-06" db="EMBL/GenBank/DDBJ databases">
        <authorList>
            <person name="Noh H."/>
        </authorList>
    </citation>
    <scope>NUCLEOTIDE SEQUENCE</scope>
    <source>
        <strain evidence="3">DUCC20226</strain>
    </source>
</reference>
<evidence type="ECO:0000256" key="2">
    <source>
        <dbReference type="SAM" id="Phobius"/>
    </source>
</evidence>
<dbReference type="EMBL" id="JAUJFL010000001">
    <property type="protein sequence ID" value="KAK2613410.1"/>
    <property type="molecule type" value="Genomic_DNA"/>
</dbReference>
<protein>
    <submittedName>
        <fullName evidence="3">Uncharacterized protein</fullName>
    </submittedName>
</protein>
<accession>A0AAD9W728</accession>
<feature type="compositionally biased region" description="Basic and acidic residues" evidence="1">
    <location>
        <begin position="92"/>
        <end position="106"/>
    </location>
</feature>
<feature type="region of interest" description="Disordered" evidence="1">
    <location>
        <begin position="1"/>
        <end position="28"/>
    </location>
</feature>
<evidence type="ECO:0000313" key="3">
    <source>
        <dbReference type="EMBL" id="KAK2613410.1"/>
    </source>
</evidence>